<comment type="caution">
    <text evidence="1">The sequence shown here is derived from an EMBL/GenBank/DDBJ whole genome shotgun (WGS) entry which is preliminary data.</text>
</comment>
<dbReference type="AlphaFoldDB" id="A0ABD0UMZ8"/>
<dbReference type="Proteomes" id="UP001552299">
    <property type="component" value="Unassembled WGS sequence"/>
</dbReference>
<protein>
    <submittedName>
        <fullName evidence="1">Uncharacterized protein</fullName>
    </submittedName>
</protein>
<dbReference type="EMBL" id="JANQDX010000013">
    <property type="protein sequence ID" value="KAL0914192.1"/>
    <property type="molecule type" value="Genomic_DNA"/>
</dbReference>
<reference evidence="1 2" key="1">
    <citation type="journal article" date="2024" name="Plant Biotechnol. J.">
        <title>Dendrobium thyrsiflorum genome and its molecular insights into genes involved in important horticultural traits.</title>
        <authorList>
            <person name="Chen B."/>
            <person name="Wang J.Y."/>
            <person name="Zheng P.J."/>
            <person name="Li K.L."/>
            <person name="Liang Y.M."/>
            <person name="Chen X.F."/>
            <person name="Zhang C."/>
            <person name="Zhao X."/>
            <person name="He X."/>
            <person name="Zhang G.Q."/>
            <person name="Liu Z.J."/>
            <person name="Xu Q."/>
        </authorList>
    </citation>
    <scope>NUCLEOTIDE SEQUENCE [LARGE SCALE GENOMIC DNA]</scope>
    <source>
        <strain evidence="1">GZMU011</strain>
    </source>
</reference>
<organism evidence="1 2">
    <name type="scientific">Dendrobium thyrsiflorum</name>
    <name type="common">Pinecone-like raceme dendrobium</name>
    <name type="synonym">Orchid</name>
    <dbReference type="NCBI Taxonomy" id="117978"/>
    <lineage>
        <taxon>Eukaryota</taxon>
        <taxon>Viridiplantae</taxon>
        <taxon>Streptophyta</taxon>
        <taxon>Embryophyta</taxon>
        <taxon>Tracheophyta</taxon>
        <taxon>Spermatophyta</taxon>
        <taxon>Magnoliopsida</taxon>
        <taxon>Liliopsida</taxon>
        <taxon>Asparagales</taxon>
        <taxon>Orchidaceae</taxon>
        <taxon>Epidendroideae</taxon>
        <taxon>Malaxideae</taxon>
        <taxon>Dendrobiinae</taxon>
        <taxon>Dendrobium</taxon>
    </lineage>
</organism>
<evidence type="ECO:0000313" key="2">
    <source>
        <dbReference type="Proteomes" id="UP001552299"/>
    </source>
</evidence>
<gene>
    <name evidence="1" type="ORF">M5K25_017702</name>
</gene>
<evidence type="ECO:0000313" key="1">
    <source>
        <dbReference type="EMBL" id="KAL0914192.1"/>
    </source>
</evidence>
<proteinExistence type="predicted"/>
<name>A0ABD0UMZ8_DENTH</name>
<keyword evidence="2" id="KW-1185">Reference proteome</keyword>
<accession>A0ABD0UMZ8</accession>
<sequence>MAAKKVETLEGETNVKKLATMEESFSSMKNRFGEVEEMFRRILETQTKTLSVVAMANPNPDSIGIPLITKK</sequence>